<dbReference type="RefSeq" id="WP_307342071.1">
    <property type="nucleotide sequence ID" value="NZ_JAUSUD010000011.1"/>
</dbReference>
<sequence length="62" mass="7260">MVGWLSKKDGHISKAILFGIFFYLAYLIAFKLLKTRRKAFAVSIVSLFCFMLGRELYNYIFV</sequence>
<name>A0ABT9ZGC0_9BACI</name>
<evidence type="ECO:0000313" key="2">
    <source>
        <dbReference type="EMBL" id="MDQ0231327.1"/>
    </source>
</evidence>
<keyword evidence="1" id="KW-1133">Transmembrane helix</keyword>
<keyword evidence="1" id="KW-0812">Transmembrane</keyword>
<dbReference type="Proteomes" id="UP001234495">
    <property type="component" value="Unassembled WGS sequence"/>
</dbReference>
<accession>A0ABT9ZGC0</accession>
<gene>
    <name evidence="2" type="ORF">J2S19_002610</name>
</gene>
<evidence type="ECO:0000313" key="3">
    <source>
        <dbReference type="Proteomes" id="UP001234495"/>
    </source>
</evidence>
<keyword evidence="3" id="KW-1185">Reference proteome</keyword>
<feature type="transmembrane region" description="Helical" evidence="1">
    <location>
        <begin position="40"/>
        <end position="60"/>
    </location>
</feature>
<protein>
    <submittedName>
        <fullName evidence="2">Uncharacterized protein</fullName>
    </submittedName>
</protein>
<feature type="transmembrane region" description="Helical" evidence="1">
    <location>
        <begin position="12"/>
        <end position="33"/>
    </location>
</feature>
<keyword evidence="1" id="KW-0472">Membrane</keyword>
<proteinExistence type="predicted"/>
<reference evidence="2 3" key="1">
    <citation type="submission" date="2023-07" db="EMBL/GenBank/DDBJ databases">
        <title>Genomic Encyclopedia of Type Strains, Phase IV (KMG-IV): sequencing the most valuable type-strain genomes for metagenomic binning, comparative biology and taxonomic classification.</title>
        <authorList>
            <person name="Goeker M."/>
        </authorList>
    </citation>
    <scope>NUCLEOTIDE SEQUENCE [LARGE SCALE GENOMIC DNA]</scope>
    <source>
        <strain evidence="2 3">DSM 29005</strain>
    </source>
</reference>
<dbReference type="EMBL" id="JAUSUD010000011">
    <property type="protein sequence ID" value="MDQ0231327.1"/>
    <property type="molecule type" value="Genomic_DNA"/>
</dbReference>
<comment type="caution">
    <text evidence="2">The sequence shown here is derived from an EMBL/GenBank/DDBJ whole genome shotgun (WGS) entry which is preliminary data.</text>
</comment>
<organism evidence="2 3">
    <name type="scientific">Metabacillus malikii</name>
    <dbReference type="NCBI Taxonomy" id="1504265"/>
    <lineage>
        <taxon>Bacteria</taxon>
        <taxon>Bacillati</taxon>
        <taxon>Bacillota</taxon>
        <taxon>Bacilli</taxon>
        <taxon>Bacillales</taxon>
        <taxon>Bacillaceae</taxon>
        <taxon>Metabacillus</taxon>
    </lineage>
</organism>
<evidence type="ECO:0000256" key="1">
    <source>
        <dbReference type="SAM" id="Phobius"/>
    </source>
</evidence>